<keyword evidence="1" id="KW-1133">Transmembrane helix</keyword>
<sequence length="74" mass="7925">MATKDESKSITIDLDVVLIPLSILLSAVMVSASILYTFNDGSVKKTTTNTVATGDSSIESLVKEIEVDTEKFAE</sequence>
<accession>A0A955L019</accession>
<dbReference type="AlphaFoldDB" id="A0A955L019"/>
<comment type="caution">
    <text evidence="2">The sequence shown here is derived from an EMBL/GenBank/DDBJ whole genome shotgun (WGS) entry which is preliminary data.</text>
</comment>
<reference evidence="2" key="1">
    <citation type="submission" date="2020-04" db="EMBL/GenBank/DDBJ databases">
        <authorList>
            <person name="Zhang T."/>
        </authorList>
    </citation>
    <scope>NUCLEOTIDE SEQUENCE</scope>
    <source>
        <strain evidence="2">HKST-UBA15</strain>
    </source>
</reference>
<feature type="non-terminal residue" evidence="2">
    <location>
        <position position="74"/>
    </location>
</feature>
<proteinExistence type="predicted"/>
<name>A0A955L019_9BACT</name>
<protein>
    <submittedName>
        <fullName evidence="2">Uncharacterized protein</fullName>
    </submittedName>
</protein>
<dbReference type="Proteomes" id="UP000745577">
    <property type="component" value="Unassembled WGS sequence"/>
</dbReference>
<reference evidence="2" key="2">
    <citation type="journal article" date="2021" name="Microbiome">
        <title>Successional dynamics and alternative stable states in a saline activated sludge microbial community over 9 years.</title>
        <authorList>
            <person name="Wang Y."/>
            <person name="Ye J."/>
            <person name="Ju F."/>
            <person name="Liu L."/>
            <person name="Boyd J.A."/>
            <person name="Deng Y."/>
            <person name="Parks D.H."/>
            <person name="Jiang X."/>
            <person name="Yin X."/>
            <person name="Woodcroft B.J."/>
            <person name="Tyson G.W."/>
            <person name="Hugenholtz P."/>
            <person name="Polz M.F."/>
            <person name="Zhang T."/>
        </authorList>
    </citation>
    <scope>NUCLEOTIDE SEQUENCE</scope>
    <source>
        <strain evidence="2">HKST-UBA15</strain>
    </source>
</reference>
<organism evidence="2 3">
    <name type="scientific">Candidatus Dojkabacteria bacterium</name>
    <dbReference type="NCBI Taxonomy" id="2099670"/>
    <lineage>
        <taxon>Bacteria</taxon>
        <taxon>Candidatus Dojkabacteria</taxon>
    </lineage>
</organism>
<evidence type="ECO:0000313" key="2">
    <source>
        <dbReference type="EMBL" id="MCA9380477.1"/>
    </source>
</evidence>
<evidence type="ECO:0000256" key="1">
    <source>
        <dbReference type="SAM" id="Phobius"/>
    </source>
</evidence>
<keyword evidence="1" id="KW-0472">Membrane</keyword>
<dbReference type="EMBL" id="JAGQLL010000069">
    <property type="protein sequence ID" value="MCA9380477.1"/>
    <property type="molecule type" value="Genomic_DNA"/>
</dbReference>
<feature type="transmembrane region" description="Helical" evidence="1">
    <location>
        <begin position="17"/>
        <end position="38"/>
    </location>
</feature>
<gene>
    <name evidence="2" type="ORF">KC675_04835</name>
</gene>
<keyword evidence="1" id="KW-0812">Transmembrane</keyword>
<evidence type="ECO:0000313" key="3">
    <source>
        <dbReference type="Proteomes" id="UP000745577"/>
    </source>
</evidence>